<evidence type="ECO:0000259" key="3">
    <source>
        <dbReference type="Pfam" id="PF17100"/>
    </source>
</evidence>
<dbReference type="AlphaFoldDB" id="A0A9W9PA48"/>
<gene>
    <name evidence="5" type="ORF">N7469_002256</name>
</gene>
<feature type="region of interest" description="Disordered" evidence="2">
    <location>
        <begin position="15"/>
        <end position="77"/>
    </location>
</feature>
<keyword evidence="6" id="KW-1185">Reference proteome</keyword>
<evidence type="ECO:0000256" key="2">
    <source>
        <dbReference type="SAM" id="MobiDB-lite"/>
    </source>
</evidence>
<dbReference type="GeneID" id="81380343"/>
<dbReference type="RefSeq" id="XP_056503670.1">
    <property type="nucleotide sequence ID" value="XM_056641176.1"/>
</dbReference>
<feature type="domain" description="NWD NACHT-NTPase N-terminal" evidence="3">
    <location>
        <begin position="79"/>
        <end position="305"/>
    </location>
</feature>
<protein>
    <submittedName>
        <fullName evidence="5">WD40 repeat-like protein</fullName>
    </submittedName>
</protein>
<comment type="caution">
    <text evidence="5">The sequence shown here is derived from an EMBL/GenBank/DDBJ whole genome shotgun (WGS) entry which is preliminary data.</text>
</comment>
<dbReference type="Pfam" id="PF24883">
    <property type="entry name" value="NPHP3_N"/>
    <property type="match status" value="1"/>
</dbReference>
<evidence type="ECO:0000313" key="5">
    <source>
        <dbReference type="EMBL" id="KAJ5240665.1"/>
    </source>
</evidence>
<organism evidence="5 6">
    <name type="scientific">Penicillium citrinum</name>
    <dbReference type="NCBI Taxonomy" id="5077"/>
    <lineage>
        <taxon>Eukaryota</taxon>
        <taxon>Fungi</taxon>
        <taxon>Dikarya</taxon>
        <taxon>Ascomycota</taxon>
        <taxon>Pezizomycotina</taxon>
        <taxon>Eurotiomycetes</taxon>
        <taxon>Eurotiomycetidae</taxon>
        <taxon>Eurotiales</taxon>
        <taxon>Aspergillaceae</taxon>
        <taxon>Penicillium</taxon>
    </lineage>
</organism>
<dbReference type="PANTHER" id="PTHR10039">
    <property type="entry name" value="AMELOGENIN"/>
    <property type="match status" value="1"/>
</dbReference>
<dbReference type="Gene3D" id="3.40.50.300">
    <property type="entry name" value="P-loop containing nucleotide triphosphate hydrolases"/>
    <property type="match status" value="1"/>
</dbReference>
<sequence>MGLSKVFPCLKNKKEKQKLQALQDQQNQEASGGNANSSSNGPPTLPPVNTVSSQDDNPGIPKKDSPNASKDPKRSISRKVWNQAFDEIARDDGTKKLAETYAKVIMKSRNKDADEPASDDEDIDGIMNDPDERDKIMREALEAGQRRVYKSTAVSNAAGDVANFVLKFKGVIDLAVGNIPQTALPWAGVSIGLSFMVNPAKASRDNLDGLGHVTSRMNWYCGMTNRLLDPKYIDIVGDKSYDDILRKLEGRIVEMYKQLLLYQMKSVCAYFGNQGWRWVRNLINLDAWDAQLEGIIAAEKAVKADSEQYHNALGQDMMGKLVTDGEETQKILGSFHQSFKDFMESQAQRQMDMDDDKCLRSLYKVDPQGQIVTIEGKKEKLFPAAYKWILDTKEYKSLTDWGCRDNSSPRVLWVNGPAGTGKTMLLLGIISQIYDRPSNLSPGISYFFCDAQEEENSAMDALRSMVWLLLIQQPHLLSYVTEDHKRKGLDMFNGSNAFFLSKTFI</sequence>
<evidence type="ECO:0000259" key="4">
    <source>
        <dbReference type="Pfam" id="PF24883"/>
    </source>
</evidence>
<keyword evidence="1" id="KW-0677">Repeat</keyword>
<dbReference type="PANTHER" id="PTHR10039:SF16">
    <property type="entry name" value="GPI INOSITOL-DEACYLASE"/>
    <property type="match status" value="1"/>
</dbReference>
<dbReference type="InterPro" id="IPR027417">
    <property type="entry name" value="P-loop_NTPase"/>
</dbReference>
<feature type="region of interest" description="Disordered" evidence="2">
    <location>
        <begin position="109"/>
        <end position="130"/>
    </location>
</feature>
<accession>A0A9W9PA48</accession>
<dbReference type="SUPFAM" id="SSF52540">
    <property type="entry name" value="P-loop containing nucleoside triphosphate hydrolases"/>
    <property type="match status" value="1"/>
</dbReference>
<name>A0A9W9PA48_PENCI</name>
<reference evidence="5" key="1">
    <citation type="submission" date="2022-11" db="EMBL/GenBank/DDBJ databases">
        <authorList>
            <person name="Petersen C."/>
        </authorList>
    </citation>
    <scope>NUCLEOTIDE SEQUENCE</scope>
    <source>
        <strain evidence="5">IBT 23319</strain>
    </source>
</reference>
<evidence type="ECO:0000256" key="1">
    <source>
        <dbReference type="ARBA" id="ARBA00022737"/>
    </source>
</evidence>
<dbReference type="EMBL" id="JAPQKT010000002">
    <property type="protein sequence ID" value="KAJ5240665.1"/>
    <property type="molecule type" value="Genomic_DNA"/>
</dbReference>
<dbReference type="InterPro" id="IPR031359">
    <property type="entry name" value="NACHT_N"/>
</dbReference>
<feature type="compositionally biased region" description="Acidic residues" evidence="2">
    <location>
        <begin position="115"/>
        <end position="124"/>
    </location>
</feature>
<reference evidence="5" key="2">
    <citation type="journal article" date="2023" name="IMA Fungus">
        <title>Comparative genomic study of the Penicillium genus elucidates a diverse pangenome and 15 lateral gene transfer events.</title>
        <authorList>
            <person name="Petersen C."/>
            <person name="Sorensen T."/>
            <person name="Nielsen M.R."/>
            <person name="Sondergaard T.E."/>
            <person name="Sorensen J.L."/>
            <person name="Fitzpatrick D.A."/>
            <person name="Frisvad J.C."/>
            <person name="Nielsen K.L."/>
        </authorList>
    </citation>
    <scope>NUCLEOTIDE SEQUENCE</scope>
    <source>
        <strain evidence="5">IBT 23319</strain>
    </source>
</reference>
<proteinExistence type="predicted"/>
<feature type="domain" description="Nephrocystin 3-like N-terminal" evidence="4">
    <location>
        <begin position="386"/>
        <end position="486"/>
    </location>
</feature>
<feature type="compositionally biased region" description="Low complexity" evidence="2">
    <location>
        <begin position="19"/>
        <end position="41"/>
    </location>
</feature>
<dbReference type="OrthoDB" id="4365712at2759"/>
<dbReference type="Pfam" id="PF17100">
    <property type="entry name" value="NACHT_N"/>
    <property type="match status" value="1"/>
</dbReference>
<feature type="compositionally biased region" description="Polar residues" evidence="2">
    <location>
        <begin position="47"/>
        <end position="56"/>
    </location>
</feature>
<dbReference type="InterPro" id="IPR056884">
    <property type="entry name" value="NPHP3-like_N"/>
</dbReference>
<feature type="compositionally biased region" description="Basic and acidic residues" evidence="2">
    <location>
        <begin position="61"/>
        <end position="74"/>
    </location>
</feature>
<dbReference type="Proteomes" id="UP001147733">
    <property type="component" value="Unassembled WGS sequence"/>
</dbReference>
<evidence type="ECO:0000313" key="6">
    <source>
        <dbReference type="Proteomes" id="UP001147733"/>
    </source>
</evidence>